<keyword evidence="5 8" id="KW-1133">Transmembrane helix</keyword>
<gene>
    <name evidence="10" type="ORF">FPOA_10738</name>
</gene>
<dbReference type="InterPro" id="IPR036259">
    <property type="entry name" value="MFS_trans_sf"/>
</dbReference>
<evidence type="ECO:0000256" key="6">
    <source>
        <dbReference type="ARBA" id="ARBA00023136"/>
    </source>
</evidence>
<feature type="compositionally biased region" description="Basic and acidic residues" evidence="7">
    <location>
        <begin position="143"/>
        <end position="159"/>
    </location>
</feature>
<evidence type="ECO:0000256" key="8">
    <source>
        <dbReference type="SAM" id="Phobius"/>
    </source>
</evidence>
<comment type="caution">
    <text evidence="10">The sequence shown here is derived from an EMBL/GenBank/DDBJ whole genome shotgun (WGS) entry which is preliminary data.</text>
</comment>
<feature type="transmembrane region" description="Helical" evidence="8">
    <location>
        <begin position="836"/>
        <end position="856"/>
    </location>
</feature>
<feature type="transmembrane region" description="Helical" evidence="8">
    <location>
        <begin position="581"/>
        <end position="600"/>
    </location>
</feature>
<dbReference type="GO" id="GO:0005351">
    <property type="term" value="F:carbohydrate:proton symporter activity"/>
    <property type="evidence" value="ECO:0007669"/>
    <property type="project" value="TreeGrafter"/>
</dbReference>
<feature type="transmembrane region" description="Helical" evidence="8">
    <location>
        <begin position="705"/>
        <end position="722"/>
    </location>
</feature>
<dbReference type="AlphaFoldDB" id="A0A1B8AEV5"/>
<keyword evidence="4 8" id="KW-0812">Transmembrane</keyword>
<evidence type="ECO:0000256" key="2">
    <source>
        <dbReference type="ARBA" id="ARBA00010992"/>
    </source>
</evidence>
<dbReference type="InterPro" id="IPR005829">
    <property type="entry name" value="Sugar_transporter_CS"/>
</dbReference>
<feature type="transmembrane region" description="Helical" evidence="8">
    <location>
        <begin position="967"/>
        <end position="985"/>
    </location>
</feature>
<feature type="transmembrane region" description="Helical" evidence="8">
    <location>
        <begin position="638"/>
        <end position="656"/>
    </location>
</feature>
<evidence type="ECO:0000313" key="10">
    <source>
        <dbReference type="EMBL" id="OBS19013.1"/>
    </source>
</evidence>
<feature type="region of interest" description="Disordered" evidence="7">
    <location>
        <begin position="143"/>
        <end position="214"/>
    </location>
</feature>
<dbReference type="Proteomes" id="UP000091967">
    <property type="component" value="Unassembled WGS sequence"/>
</dbReference>
<reference evidence="10 11" key="1">
    <citation type="submission" date="2016-06" db="EMBL/GenBank/DDBJ databases">
        <title>Living apart together: crosstalk between the core and supernumerary genomes in a fungal plant pathogen.</title>
        <authorList>
            <person name="Vanheule A."/>
            <person name="Audenaert K."/>
            <person name="Warris S."/>
            <person name="Van De Geest H."/>
            <person name="Schijlen E."/>
            <person name="Hofte M."/>
            <person name="De Saeger S."/>
            <person name="Haesaert G."/>
            <person name="Waalwijk C."/>
            <person name="Van Der Lee T."/>
        </authorList>
    </citation>
    <scope>NUCLEOTIDE SEQUENCE [LARGE SCALE GENOMIC DNA]</scope>
    <source>
        <strain evidence="10 11">2516</strain>
    </source>
</reference>
<dbReference type="PROSITE" id="PS00216">
    <property type="entry name" value="SUGAR_TRANSPORT_1"/>
    <property type="match status" value="1"/>
</dbReference>
<dbReference type="GO" id="GO:0016020">
    <property type="term" value="C:membrane"/>
    <property type="evidence" value="ECO:0007669"/>
    <property type="project" value="UniProtKB-SubCell"/>
</dbReference>
<comment type="subcellular location">
    <subcellularLocation>
        <location evidence="1">Membrane</location>
        <topology evidence="1">Multi-pass membrane protein</topology>
    </subcellularLocation>
</comment>
<proteinExistence type="inferred from homology"/>
<accession>A0A1B8AEV5</accession>
<evidence type="ECO:0000313" key="11">
    <source>
        <dbReference type="Proteomes" id="UP000091967"/>
    </source>
</evidence>
<dbReference type="SUPFAM" id="SSF103473">
    <property type="entry name" value="MFS general substrate transporter"/>
    <property type="match status" value="1"/>
</dbReference>
<dbReference type="EMBL" id="LYXU01000004">
    <property type="protein sequence ID" value="OBS19013.1"/>
    <property type="molecule type" value="Genomic_DNA"/>
</dbReference>
<dbReference type="FunFam" id="1.20.1250.20:FF:000313">
    <property type="entry name" value="MFS quinate transporter"/>
    <property type="match status" value="1"/>
</dbReference>
<dbReference type="Pfam" id="PF00083">
    <property type="entry name" value="Sugar_tr"/>
    <property type="match status" value="1"/>
</dbReference>
<dbReference type="InterPro" id="IPR005828">
    <property type="entry name" value="MFS_sugar_transport-like"/>
</dbReference>
<dbReference type="InterPro" id="IPR050360">
    <property type="entry name" value="MFS_Sugar_Transporters"/>
</dbReference>
<feature type="compositionally biased region" description="Polar residues" evidence="7">
    <location>
        <begin position="166"/>
        <end position="176"/>
    </location>
</feature>
<organism evidence="10 11">
    <name type="scientific">Fusarium poae</name>
    <dbReference type="NCBI Taxonomy" id="36050"/>
    <lineage>
        <taxon>Eukaryota</taxon>
        <taxon>Fungi</taxon>
        <taxon>Dikarya</taxon>
        <taxon>Ascomycota</taxon>
        <taxon>Pezizomycotina</taxon>
        <taxon>Sordariomycetes</taxon>
        <taxon>Hypocreomycetidae</taxon>
        <taxon>Hypocreales</taxon>
        <taxon>Nectriaceae</taxon>
        <taxon>Fusarium</taxon>
    </lineage>
</organism>
<dbReference type="Pfam" id="PF13391">
    <property type="entry name" value="HNH_2"/>
    <property type="match status" value="1"/>
</dbReference>
<dbReference type="Gene3D" id="1.20.1250.20">
    <property type="entry name" value="MFS general substrate transporter like domains"/>
    <property type="match status" value="1"/>
</dbReference>
<feature type="domain" description="Major facilitator superfamily (MFS) profile" evidence="9">
    <location>
        <begin position="533"/>
        <end position="991"/>
    </location>
</feature>
<feature type="transmembrane region" description="Helical" evidence="8">
    <location>
        <begin position="896"/>
        <end position="918"/>
    </location>
</feature>
<protein>
    <recommendedName>
        <fullName evidence="9">Major facilitator superfamily (MFS) profile domain-containing protein</fullName>
    </recommendedName>
</protein>
<evidence type="ECO:0000259" key="9">
    <source>
        <dbReference type="PROSITE" id="PS50850"/>
    </source>
</evidence>
<keyword evidence="6 8" id="KW-0472">Membrane</keyword>
<dbReference type="PROSITE" id="PS50850">
    <property type="entry name" value="MFS"/>
    <property type="match status" value="1"/>
</dbReference>
<feature type="transmembrane region" description="Helical" evidence="8">
    <location>
        <begin position="612"/>
        <end position="632"/>
    </location>
</feature>
<feature type="transmembrane region" description="Helical" evidence="8">
    <location>
        <begin position="794"/>
        <end position="816"/>
    </location>
</feature>
<evidence type="ECO:0000256" key="1">
    <source>
        <dbReference type="ARBA" id="ARBA00004141"/>
    </source>
</evidence>
<dbReference type="InterPro" id="IPR020846">
    <property type="entry name" value="MFS_dom"/>
</dbReference>
<feature type="transmembrane region" description="Helical" evidence="8">
    <location>
        <begin position="930"/>
        <end position="947"/>
    </location>
</feature>
<evidence type="ECO:0000256" key="7">
    <source>
        <dbReference type="SAM" id="MobiDB-lite"/>
    </source>
</evidence>
<dbReference type="PANTHER" id="PTHR48022:SF8">
    <property type="entry name" value="MAJOR FACILITATOR SUPERFAMILY (MFS) PROFILE DOMAIN-CONTAINING PROTEIN-RELATED"/>
    <property type="match status" value="1"/>
</dbReference>
<keyword evidence="3" id="KW-0813">Transport</keyword>
<name>A0A1B8AEV5_FUSPO</name>
<feature type="transmembrane region" description="Helical" evidence="8">
    <location>
        <begin position="663"/>
        <end position="685"/>
    </location>
</feature>
<keyword evidence="11" id="KW-1185">Reference proteome</keyword>
<dbReference type="PROSITE" id="PS00217">
    <property type="entry name" value="SUGAR_TRANSPORT_2"/>
    <property type="match status" value="1"/>
</dbReference>
<sequence>MTTSVTPPMRVHGWNVHLVAGDDDFHFAGLYQVPGSNLITFRDVIDEMRLCFDISGKEDPWETMAFMLVDSPDDAKKKLPSLVADEDLALPVPGLESSSSKTQPIVTYHVILHKPCEISYDKPLQDHIKEKCARHINRPTRRMDHRYIPLDKPSLDPRYSKMPFRRTTNTRRASQSPKRRRSGSFSSTADGGEHEDIKNLQVPPKMDISPEEARETAETFRHDCLIRADRCAISGKGRSWCIFPSTGPGLNVCHIVPQHHFYVYPRYDQRDATDPQVEVNDERLAEAWEDTWSGKNGILLMNYIQQLFEARLISIHPDTHKIRAFVPYDVITDFHGKKANIARKVDKLALRHHYEMSCIENMAAQMPAVTHDSASESTVRFLEIRSPLGRTISLPINTTTNRQAGDPAKRVKLEEMAEASALEESLPEASTQEEDIQRALSVEQKKKKIQAQIQIQIQYLKRDSSRLFSFKVLCVSSSSRLFNPSTFSLFFFYNFNDKRDNMAGGPVKKPVNIFKLKDVDEPQGVFNWRLWFAVFAFGLMGAARGIDEGLISGAFKSKDFQKYIHFKDYSEVEQANIKANVSAMVQIGCVGGALIAFMICDRIGRIWATRQLCAVWIVGIVIFMANGGSLGAIYAGRFIAGLGVGQTAVVGPVYLAEIAPSAVRGLCTCVFSGFVYLGIVLAYFANYGCSRHMGDNTHARWLVPTSIHLMFAGLIFVLSFFVDESPRFLVKKGQVEKATAVMARLRQQPIDSDYIVREMTAIQASHEHELESVNTSFLGTCKELFFNSSNLYRLYLASMVQVLAQWSGAGSITLYAPDLFELLGIHGSETGLLVTALFGIVKLLSAISCALFLVDVIGRKRALMAGITLQAFAMIYVGAFLTAVPEPTGSSAAARGAMAMIYISGIGWALGWNTMSYILTAELFPLRIRALATSFAMTLHFLCQYGSSRATPNMLLPSSEGGINPNGTFWTYAAILVVGGLWVIVSVPETAGRSLESMDRLFDLPWYKIGLFGNKDAEEQDAVYNEKEEMAMNTHGNVSYIENRPKEIA</sequence>
<dbReference type="InterPro" id="IPR003663">
    <property type="entry name" value="Sugar/inositol_transpt"/>
</dbReference>
<feature type="transmembrane region" description="Helical" evidence="8">
    <location>
        <begin position="863"/>
        <end position="884"/>
    </location>
</feature>
<dbReference type="NCBIfam" id="TIGR00879">
    <property type="entry name" value="SP"/>
    <property type="match status" value="1"/>
</dbReference>
<dbReference type="PANTHER" id="PTHR48022">
    <property type="entry name" value="PLASTIDIC GLUCOSE TRANSPORTER 4"/>
    <property type="match status" value="1"/>
</dbReference>
<evidence type="ECO:0000256" key="3">
    <source>
        <dbReference type="ARBA" id="ARBA00022448"/>
    </source>
</evidence>
<comment type="similarity">
    <text evidence="2">Belongs to the major facilitator superfamily. Sugar transporter (TC 2.A.1.1) family.</text>
</comment>
<evidence type="ECO:0000256" key="4">
    <source>
        <dbReference type="ARBA" id="ARBA00022692"/>
    </source>
</evidence>
<dbReference type="PRINTS" id="PR00171">
    <property type="entry name" value="SUGRTRNSPORT"/>
</dbReference>
<dbReference type="InterPro" id="IPR003615">
    <property type="entry name" value="HNH_nuc"/>
</dbReference>
<evidence type="ECO:0000256" key="5">
    <source>
        <dbReference type="ARBA" id="ARBA00022989"/>
    </source>
</evidence>